<dbReference type="PROSITE" id="PS01302">
    <property type="entry name" value="UPF0758"/>
    <property type="match status" value="1"/>
</dbReference>
<dbReference type="Proteomes" id="UP000184035">
    <property type="component" value="Unassembled WGS sequence"/>
</dbReference>
<reference evidence="9 10" key="1">
    <citation type="submission" date="2016-11" db="EMBL/GenBank/DDBJ databases">
        <authorList>
            <person name="Jaros S."/>
            <person name="Januszkiewicz K."/>
            <person name="Wedrychowicz H."/>
        </authorList>
    </citation>
    <scope>NUCLEOTIDE SEQUENCE [LARGE SCALE GENOMIC DNA]</scope>
    <source>
        <strain evidence="9 10">DSM 2631</strain>
    </source>
</reference>
<dbReference type="PROSITE" id="PS50249">
    <property type="entry name" value="MPN"/>
    <property type="match status" value="1"/>
</dbReference>
<dbReference type="InterPro" id="IPR046778">
    <property type="entry name" value="UPF0758_N"/>
</dbReference>
<dbReference type="InterPro" id="IPR001405">
    <property type="entry name" value="UPF0758"/>
</dbReference>
<keyword evidence="10" id="KW-1185">Reference proteome</keyword>
<evidence type="ECO:0000256" key="1">
    <source>
        <dbReference type="ARBA" id="ARBA00010243"/>
    </source>
</evidence>
<keyword evidence="2" id="KW-0645">Protease</keyword>
<evidence type="ECO:0000256" key="6">
    <source>
        <dbReference type="ARBA" id="ARBA00023049"/>
    </source>
</evidence>
<evidence type="ECO:0000256" key="3">
    <source>
        <dbReference type="ARBA" id="ARBA00022723"/>
    </source>
</evidence>
<dbReference type="RefSeq" id="WP_072894349.1">
    <property type="nucleotide sequence ID" value="NZ_FQVM01000007.1"/>
</dbReference>
<dbReference type="GO" id="GO:0006508">
    <property type="term" value="P:proteolysis"/>
    <property type="evidence" value="ECO:0007669"/>
    <property type="project" value="UniProtKB-KW"/>
</dbReference>
<dbReference type="Gene3D" id="3.40.140.10">
    <property type="entry name" value="Cytidine Deaminase, domain 2"/>
    <property type="match status" value="1"/>
</dbReference>
<comment type="similarity">
    <text evidence="1 7">Belongs to the UPF0758 family.</text>
</comment>
<dbReference type="SUPFAM" id="SSF102712">
    <property type="entry name" value="JAB1/MPN domain"/>
    <property type="match status" value="1"/>
</dbReference>
<dbReference type="CDD" id="cd08071">
    <property type="entry name" value="MPN_DUF2466"/>
    <property type="match status" value="1"/>
</dbReference>
<dbReference type="STRING" id="1533.SAMN05443638_10746"/>
<keyword evidence="5" id="KW-0862">Zinc</keyword>
<keyword evidence="4" id="KW-0378">Hydrolase</keyword>
<name>A0A1M4VB70_9CLOT</name>
<accession>A0A1M4VB70</accession>
<dbReference type="Pfam" id="PF20582">
    <property type="entry name" value="UPF0758_N"/>
    <property type="match status" value="1"/>
</dbReference>
<dbReference type="Pfam" id="PF04002">
    <property type="entry name" value="RadC"/>
    <property type="match status" value="1"/>
</dbReference>
<evidence type="ECO:0000259" key="8">
    <source>
        <dbReference type="PROSITE" id="PS50249"/>
    </source>
</evidence>
<evidence type="ECO:0000256" key="4">
    <source>
        <dbReference type="ARBA" id="ARBA00022801"/>
    </source>
</evidence>
<evidence type="ECO:0000256" key="5">
    <source>
        <dbReference type="ARBA" id="ARBA00022833"/>
    </source>
</evidence>
<organism evidence="9 10">
    <name type="scientific">Clostridium fallax</name>
    <dbReference type="NCBI Taxonomy" id="1533"/>
    <lineage>
        <taxon>Bacteria</taxon>
        <taxon>Bacillati</taxon>
        <taxon>Bacillota</taxon>
        <taxon>Clostridia</taxon>
        <taxon>Eubacteriales</taxon>
        <taxon>Clostridiaceae</taxon>
        <taxon>Clostridium</taxon>
    </lineage>
</organism>
<dbReference type="NCBIfam" id="NF000642">
    <property type="entry name" value="PRK00024.1"/>
    <property type="match status" value="1"/>
</dbReference>
<dbReference type="OrthoDB" id="9804482at2"/>
<sequence>MKNKFCDFKNLTMKDIPKLERPQERLKIYGAESLSNSELLALILRTGTSKENILSLSGRILKEVEGINGLLRASSSDLMKIKGVKEAKSSQILALCELFKRFKYSKLDIDEIKVTEPENIANYVMGYMMNLKQEVLKVIMLNTKNAIIGDRDVFKGTLNSSIVHPREVFLEAIKFSSASIIICHNHPSGDPSPSEEDINITFRLKECGKVLGIDLLDHIIIGNYKFISLKEKGII</sequence>
<dbReference type="PANTHER" id="PTHR30471:SF3">
    <property type="entry name" value="UPF0758 PROTEIN YEES-RELATED"/>
    <property type="match status" value="1"/>
</dbReference>
<dbReference type="NCBIfam" id="TIGR00608">
    <property type="entry name" value="radc"/>
    <property type="match status" value="1"/>
</dbReference>
<dbReference type="PANTHER" id="PTHR30471">
    <property type="entry name" value="DNA REPAIR PROTEIN RADC"/>
    <property type="match status" value="1"/>
</dbReference>
<protein>
    <submittedName>
        <fullName evidence="9">DNA replication and repair protein RadC</fullName>
    </submittedName>
</protein>
<evidence type="ECO:0000256" key="2">
    <source>
        <dbReference type="ARBA" id="ARBA00022670"/>
    </source>
</evidence>
<evidence type="ECO:0000256" key="7">
    <source>
        <dbReference type="RuleBase" id="RU003797"/>
    </source>
</evidence>
<keyword evidence="3" id="KW-0479">Metal-binding</keyword>
<dbReference type="GO" id="GO:0046872">
    <property type="term" value="F:metal ion binding"/>
    <property type="evidence" value="ECO:0007669"/>
    <property type="project" value="UniProtKB-KW"/>
</dbReference>
<dbReference type="AlphaFoldDB" id="A0A1M4VB70"/>
<dbReference type="InterPro" id="IPR020891">
    <property type="entry name" value="UPF0758_CS"/>
</dbReference>
<keyword evidence="6" id="KW-0482">Metalloprotease</keyword>
<evidence type="ECO:0000313" key="9">
    <source>
        <dbReference type="EMBL" id="SHE66212.1"/>
    </source>
</evidence>
<dbReference type="GO" id="GO:0008237">
    <property type="term" value="F:metallopeptidase activity"/>
    <property type="evidence" value="ECO:0007669"/>
    <property type="project" value="UniProtKB-KW"/>
</dbReference>
<feature type="domain" description="MPN" evidence="8">
    <location>
        <begin position="113"/>
        <end position="235"/>
    </location>
</feature>
<proteinExistence type="inferred from homology"/>
<gene>
    <name evidence="9" type="ORF">SAMN05443638_10746</name>
</gene>
<dbReference type="EMBL" id="FQVM01000007">
    <property type="protein sequence ID" value="SHE66212.1"/>
    <property type="molecule type" value="Genomic_DNA"/>
</dbReference>
<evidence type="ECO:0000313" key="10">
    <source>
        <dbReference type="Proteomes" id="UP000184035"/>
    </source>
</evidence>
<dbReference type="InterPro" id="IPR037518">
    <property type="entry name" value="MPN"/>
</dbReference>
<dbReference type="InterPro" id="IPR025657">
    <property type="entry name" value="RadC_JAB"/>
</dbReference>